<feature type="compositionally biased region" description="Low complexity" evidence="8">
    <location>
        <begin position="59"/>
        <end position="75"/>
    </location>
</feature>
<dbReference type="EMBL" id="KZ819470">
    <property type="protein sequence ID" value="PWN39392.1"/>
    <property type="molecule type" value="Genomic_DNA"/>
</dbReference>
<evidence type="ECO:0000256" key="4">
    <source>
        <dbReference type="ARBA" id="ARBA00022692"/>
    </source>
</evidence>
<evidence type="ECO:0000256" key="9">
    <source>
        <dbReference type="SAM" id="Phobius"/>
    </source>
</evidence>
<feature type="compositionally biased region" description="Basic and acidic residues" evidence="8">
    <location>
        <begin position="248"/>
        <end position="257"/>
    </location>
</feature>
<keyword evidence="7 9" id="KW-0472">Membrane</keyword>
<feature type="region of interest" description="Disordered" evidence="8">
    <location>
        <begin position="118"/>
        <end position="322"/>
    </location>
</feature>
<evidence type="ECO:0000256" key="5">
    <source>
        <dbReference type="ARBA" id="ARBA00022970"/>
    </source>
</evidence>
<dbReference type="GeneID" id="37034464"/>
<dbReference type="Gene3D" id="1.20.1740.10">
    <property type="entry name" value="Amino acid/polyamine transporter I"/>
    <property type="match status" value="1"/>
</dbReference>
<gene>
    <name evidence="11" type="ORF">IE81DRAFT_318052</name>
</gene>
<feature type="compositionally biased region" description="Polar residues" evidence="8">
    <location>
        <begin position="744"/>
        <end position="754"/>
    </location>
</feature>
<dbReference type="STRING" id="1522189.A0A316VPE2"/>
<evidence type="ECO:0000256" key="2">
    <source>
        <dbReference type="ARBA" id="ARBA00008066"/>
    </source>
</evidence>
<feature type="compositionally biased region" description="Polar residues" evidence="8">
    <location>
        <begin position="258"/>
        <end position="267"/>
    </location>
</feature>
<feature type="region of interest" description="Disordered" evidence="8">
    <location>
        <begin position="665"/>
        <end position="706"/>
    </location>
</feature>
<keyword evidence="3" id="KW-0813">Transport</keyword>
<protein>
    <recommendedName>
        <fullName evidence="10">Amino acid transporter transmembrane domain-containing protein</fullName>
    </recommendedName>
</protein>
<keyword evidence="4 9" id="KW-0812">Transmembrane</keyword>
<feature type="domain" description="Amino acid transporter transmembrane" evidence="10">
    <location>
        <begin position="338"/>
        <end position="859"/>
    </location>
</feature>
<feature type="transmembrane region" description="Helical" evidence="9">
    <location>
        <begin position="366"/>
        <end position="386"/>
    </location>
</feature>
<feature type="transmembrane region" description="Helical" evidence="9">
    <location>
        <begin position="502"/>
        <end position="522"/>
    </location>
</feature>
<feature type="compositionally biased region" description="Low complexity" evidence="8">
    <location>
        <begin position="287"/>
        <end position="300"/>
    </location>
</feature>
<dbReference type="Proteomes" id="UP000245783">
    <property type="component" value="Unassembled WGS sequence"/>
</dbReference>
<dbReference type="InParanoid" id="A0A316VPE2"/>
<dbReference type="InterPro" id="IPR013057">
    <property type="entry name" value="AA_transpt_TM"/>
</dbReference>
<feature type="transmembrane region" description="Helical" evidence="9">
    <location>
        <begin position="806"/>
        <end position="828"/>
    </location>
</feature>
<dbReference type="GO" id="GO:0015179">
    <property type="term" value="F:L-amino acid transmembrane transporter activity"/>
    <property type="evidence" value="ECO:0007669"/>
    <property type="project" value="TreeGrafter"/>
</dbReference>
<evidence type="ECO:0000256" key="1">
    <source>
        <dbReference type="ARBA" id="ARBA00004141"/>
    </source>
</evidence>
<feature type="compositionally biased region" description="Low complexity" evidence="8">
    <location>
        <begin position="39"/>
        <end position="49"/>
    </location>
</feature>
<feature type="transmembrane region" description="Helical" evidence="9">
    <location>
        <begin position="581"/>
        <end position="602"/>
    </location>
</feature>
<evidence type="ECO:0000256" key="8">
    <source>
        <dbReference type="SAM" id="MobiDB-lite"/>
    </source>
</evidence>
<evidence type="ECO:0000313" key="12">
    <source>
        <dbReference type="Proteomes" id="UP000245783"/>
    </source>
</evidence>
<feature type="compositionally biased region" description="Low complexity" evidence="8">
    <location>
        <begin position="1"/>
        <end position="31"/>
    </location>
</feature>
<evidence type="ECO:0000313" key="11">
    <source>
        <dbReference type="EMBL" id="PWN39392.1"/>
    </source>
</evidence>
<dbReference type="PANTHER" id="PTHR22950:SF692">
    <property type="entry name" value="TRANSMEMBRANE AMINO ACID TRANSPORTER FAMILY PROTEIN"/>
    <property type="match status" value="1"/>
</dbReference>
<organism evidence="11 12">
    <name type="scientific">Ceraceosorus guamensis</name>
    <dbReference type="NCBI Taxonomy" id="1522189"/>
    <lineage>
        <taxon>Eukaryota</taxon>
        <taxon>Fungi</taxon>
        <taxon>Dikarya</taxon>
        <taxon>Basidiomycota</taxon>
        <taxon>Ustilaginomycotina</taxon>
        <taxon>Exobasidiomycetes</taxon>
        <taxon>Ceraceosorales</taxon>
        <taxon>Ceraceosoraceae</taxon>
        <taxon>Ceraceosorus</taxon>
    </lineage>
</organism>
<evidence type="ECO:0000256" key="3">
    <source>
        <dbReference type="ARBA" id="ARBA00022448"/>
    </source>
</evidence>
<evidence type="ECO:0000256" key="6">
    <source>
        <dbReference type="ARBA" id="ARBA00022989"/>
    </source>
</evidence>
<evidence type="ECO:0000256" key="7">
    <source>
        <dbReference type="ARBA" id="ARBA00023136"/>
    </source>
</evidence>
<evidence type="ECO:0000259" key="10">
    <source>
        <dbReference type="Pfam" id="PF01490"/>
    </source>
</evidence>
<keyword evidence="6 9" id="KW-1133">Transmembrane helix</keyword>
<feature type="transmembrane region" description="Helical" evidence="9">
    <location>
        <begin position="783"/>
        <end position="800"/>
    </location>
</feature>
<accession>A0A316VPE2</accession>
<keyword evidence="12" id="KW-1185">Reference proteome</keyword>
<feature type="region of interest" description="Disordered" evidence="8">
    <location>
        <begin position="727"/>
        <end position="754"/>
    </location>
</feature>
<sequence>MSARLSAQAGGAQGSSSNRGRVSAGPSSAQGGSSGRSGGPASNANASGPTRPSPHPTAPRRVVPRTTQQQQQQQRENAANAGAPWRSSLDLVWSYSRSQAFFGDNIATEPSFVDRRWAGPALGAEGQDSSELASDTGDETYSDYEEELEDEDGLEEGEFSNDVGVTLPGQMEWEEPLPPNAVGRRRSATPIEGPAARHARNWRLSSLAREEDEDEERSRSRSRSPKRIEASAPQRRSRVGGGGSSRFRNSDSSHFTEAETSSGSELQSGRGAGMRGAHSRSAQAQHTESTPLLSTSPTESIPRRKSSALSAGGARRTSYASKTASGLSHRSFQENAGSSTFWQSWFNTVNALVGIGILALPLALSYAGWIPGIILFLLCGLLTNYTGKILANIMSRDASLRTYADIGAYAFGPSARVWVSGFFCLELWAVGTALVILFGDSTYALVQASAKGHRVDSPAANAELLYALGGISTWSPTAFKALGLAIALPTVFLPLRLLSPISVVGIVSILTLFAVVLSDGLIKKERPGSLWDPAVTSLWPEWSRLPLSFGLIMSGFSAHPIIPSISKDMKDPAVFGKMLDLAYIAATLIYLAMGIVGYLLFGHEVSSEITQDLSRTAGYPRVLNKIAIWMMVVSALSKFALAVRPLNTTVELLAGVEQSLCLPLKSPSGTSKRRASAAKLDGERGRAGLRAHSQFGHGGDDIEPRLDISKAEPPAAAKATSLGANIAAEDPDSGSITPIADPETGTTLPHPSSDNPLAGSAISLRAARTTSTWTPRTRALLRASLRVGVALLVGLTAILLPGFEKVMAFLGAFLAFSTCVFGPVLANMKVNFSSMSRRRIIFDIFILAISLVLAVTGTVWAFLPVATKSHFAI</sequence>
<comment type="similarity">
    <text evidence="2">Belongs to the amino acid/polyamine transporter 2 family.</text>
</comment>
<dbReference type="GO" id="GO:0005774">
    <property type="term" value="C:vacuolar membrane"/>
    <property type="evidence" value="ECO:0007669"/>
    <property type="project" value="TreeGrafter"/>
</dbReference>
<dbReference type="OrthoDB" id="655540at2759"/>
<comment type="subcellular location">
    <subcellularLocation>
        <location evidence="1">Membrane</location>
        <topology evidence="1">Multi-pass membrane protein</topology>
    </subcellularLocation>
</comment>
<feature type="region of interest" description="Disordered" evidence="8">
    <location>
        <begin position="1"/>
        <end position="85"/>
    </location>
</feature>
<feature type="compositionally biased region" description="Acidic residues" evidence="8">
    <location>
        <begin position="136"/>
        <end position="159"/>
    </location>
</feature>
<reference evidence="11 12" key="1">
    <citation type="journal article" date="2018" name="Mol. Biol. Evol.">
        <title>Broad Genomic Sampling Reveals a Smut Pathogenic Ancestry of the Fungal Clade Ustilaginomycotina.</title>
        <authorList>
            <person name="Kijpornyongpan T."/>
            <person name="Mondo S.J."/>
            <person name="Barry K."/>
            <person name="Sandor L."/>
            <person name="Lee J."/>
            <person name="Lipzen A."/>
            <person name="Pangilinan J."/>
            <person name="LaButti K."/>
            <person name="Hainaut M."/>
            <person name="Henrissat B."/>
            <person name="Grigoriev I.V."/>
            <person name="Spatafora J.W."/>
            <person name="Aime M.C."/>
        </authorList>
    </citation>
    <scope>NUCLEOTIDE SEQUENCE [LARGE SCALE GENOMIC DNA]</scope>
    <source>
        <strain evidence="11 12">MCA 4658</strain>
    </source>
</reference>
<proteinExistence type="inferred from homology"/>
<dbReference type="PANTHER" id="PTHR22950">
    <property type="entry name" value="AMINO ACID TRANSPORTER"/>
    <property type="match status" value="1"/>
</dbReference>
<dbReference type="Pfam" id="PF01490">
    <property type="entry name" value="Aa_trans"/>
    <property type="match status" value="1"/>
</dbReference>
<name>A0A316VPE2_9BASI</name>
<dbReference type="AlphaFoldDB" id="A0A316VPE2"/>
<keyword evidence="5" id="KW-0029">Amino-acid transport</keyword>
<feature type="transmembrane region" description="Helical" evidence="9">
    <location>
        <begin position="840"/>
        <end position="863"/>
    </location>
</feature>
<feature type="transmembrane region" description="Helical" evidence="9">
    <location>
        <begin position="417"/>
        <end position="439"/>
    </location>
</feature>
<dbReference type="RefSeq" id="XP_025366552.1">
    <property type="nucleotide sequence ID" value="XM_025512594.1"/>
</dbReference>